<gene>
    <name evidence="2" type="ORF">SAY87_005276</name>
</gene>
<dbReference type="PANTHER" id="PTHR33433">
    <property type="entry name" value="FLOWERING-PROMOTING FACTOR 1-LIKE PROTEIN 1"/>
    <property type="match status" value="1"/>
</dbReference>
<comment type="similarity">
    <text evidence="1">Belongs to the FPF1 family.</text>
</comment>
<organism evidence="2 3">
    <name type="scientific">Trapa incisa</name>
    <dbReference type="NCBI Taxonomy" id="236973"/>
    <lineage>
        <taxon>Eukaryota</taxon>
        <taxon>Viridiplantae</taxon>
        <taxon>Streptophyta</taxon>
        <taxon>Embryophyta</taxon>
        <taxon>Tracheophyta</taxon>
        <taxon>Spermatophyta</taxon>
        <taxon>Magnoliopsida</taxon>
        <taxon>eudicotyledons</taxon>
        <taxon>Gunneridae</taxon>
        <taxon>Pentapetalae</taxon>
        <taxon>rosids</taxon>
        <taxon>malvids</taxon>
        <taxon>Myrtales</taxon>
        <taxon>Lythraceae</taxon>
        <taxon>Trapa</taxon>
    </lineage>
</organism>
<name>A0AAN7Q6R9_9MYRT</name>
<keyword evidence="3" id="KW-1185">Reference proteome</keyword>
<protein>
    <recommendedName>
        <fullName evidence="4">Flowering-promoting factor 1-like protein 1</fullName>
    </recommendedName>
</protein>
<dbReference type="Proteomes" id="UP001345219">
    <property type="component" value="Chromosome 5"/>
</dbReference>
<dbReference type="AlphaFoldDB" id="A0AAN7Q6R9"/>
<sequence>MSGVWVFDKNGVARLVSYPTRESFERQDRLPGQWGTATAPGARPRVLVYVPAEQVIRSHAELEQRLIEVGWTRYWNPLRPDLLQFHRSDDSTHLISLPCDFSRVRTFHMYDIVVKNRRFFEVRDPHPPSSGG</sequence>
<accession>A0AAN7Q6R9</accession>
<comment type="caution">
    <text evidence="2">The sequence shown here is derived from an EMBL/GenBank/DDBJ whole genome shotgun (WGS) entry which is preliminary data.</text>
</comment>
<evidence type="ECO:0000256" key="1">
    <source>
        <dbReference type="ARBA" id="ARBA00008013"/>
    </source>
</evidence>
<dbReference type="GO" id="GO:0009909">
    <property type="term" value="P:regulation of flower development"/>
    <property type="evidence" value="ECO:0007669"/>
    <property type="project" value="InterPro"/>
</dbReference>
<reference evidence="2 3" key="1">
    <citation type="journal article" date="2023" name="Hortic Res">
        <title>Pangenome of water caltrop reveals structural variations and asymmetric subgenome divergence after allopolyploidization.</title>
        <authorList>
            <person name="Zhang X."/>
            <person name="Chen Y."/>
            <person name="Wang L."/>
            <person name="Yuan Y."/>
            <person name="Fang M."/>
            <person name="Shi L."/>
            <person name="Lu R."/>
            <person name="Comes H.P."/>
            <person name="Ma Y."/>
            <person name="Chen Y."/>
            <person name="Huang G."/>
            <person name="Zhou Y."/>
            <person name="Zheng Z."/>
            <person name="Qiu Y."/>
        </authorList>
    </citation>
    <scope>NUCLEOTIDE SEQUENCE [LARGE SCALE GENOMIC DNA]</scope>
    <source>
        <tissue evidence="2">Roots</tissue>
    </source>
</reference>
<evidence type="ECO:0008006" key="4">
    <source>
        <dbReference type="Google" id="ProtNLM"/>
    </source>
</evidence>
<evidence type="ECO:0000313" key="3">
    <source>
        <dbReference type="Proteomes" id="UP001345219"/>
    </source>
</evidence>
<dbReference type="InterPro" id="IPR039274">
    <property type="entry name" value="FPF1"/>
</dbReference>
<dbReference type="EMBL" id="JAXIOK010000010">
    <property type="protein sequence ID" value="KAK4760383.1"/>
    <property type="molecule type" value="Genomic_DNA"/>
</dbReference>
<proteinExistence type="inferred from homology"/>
<evidence type="ECO:0000313" key="2">
    <source>
        <dbReference type="EMBL" id="KAK4760383.1"/>
    </source>
</evidence>